<dbReference type="PRINTS" id="PR01950">
    <property type="entry name" value="LANCSUPER"/>
</dbReference>
<dbReference type="GO" id="GO:0005886">
    <property type="term" value="C:plasma membrane"/>
    <property type="evidence" value="ECO:0007669"/>
    <property type="project" value="TreeGrafter"/>
</dbReference>
<dbReference type="PANTHER" id="PTHR12736">
    <property type="entry name" value="LANC-LIKE PROTEIN"/>
    <property type="match status" value="1"/>
</dbReference>
<dbReference type="InterPro" id="IPR007822">
    <property type="entry name" value="LANC-like"/>
</dbReference>
<dbReference type="AlphaFoldDB" id="A0A1T4MEM0"/>
<dbReference type="Gene3D" id="1.50.10.10">
    <property type="match status" value="1"/>
</dbReference>
<keyword evidence="1" id="KW-0862">Zinc</keyword>
<dbReference type="STRING" id="634771.SAMN04488128_1011082"/>
<dbReference type="GO" id="GO:0005975">
    <property type="term" value="P:carbohydrate metabolic process"/>
    <property type="evidence" value="ECO:0007669"/>
    <property type="project" value="InterPro"/>
</dbReference>
<dbReference type="PANTHER" id="PTHR12736:SF21">
    <property type="entry name" value="LANC-LIKE PROTEIN 2"/>
    <property type="match status" value="1"/>
</dbReference>
<dbReference type="PRINTS" id="PR01955">
    <property type="entry name" value="LANCFRANKIA"/>
</dbReference>
<dbReference type="SMART" id="SM01260">
    <property type="entry name" value="LANC_like"/>
    <property type="match status" value="1"/>
</dbReference>
<reference evidence="3" key="1">
    <citation type="submission" date="2017-02" db="EMBL/GenBank/DDBJ databases">
        <authorList>
            <person name="Varghese N."/>
            <person name="Submissions S."/>
        </authorList>
    </citation>
    <scope>NUCLEOTIDE SEQUENCE [LARGE SCALE GENOMIC DNA]</scope>
    <source>
        <strain evidence="3">DSM 22224</strain>
    </source>
</reference>
<proteinExistence type="predicted"/>
<accession>A0A1T4MEM0</accession>
<organism evidence="2 3">
    <name type="scientific">Chitinophaga eiseniae</name>
    <dbReference type="NCBI Taxonomy" id="634771"/>
    <lineage>
        <taxon>Bacteria</taxon>
        <taxon>Pseudomonadati</taxon>
        <taxon>Bacteroidota</taxon>
        <taxon>Chitinophagia</taxon>
        <taxon>Chitinophagales</taxon>
        <taxon>Chitinophagaceae</taxon>
        <taxon>Chitinophaga</taxon>
    </lineage>
</organism>
<evidence type="ECO:0000313" key="3">
    <source>
        <dbReference type="Proteomes" id="UP000190367"/>
    </source>
</evidence>
<dbReference type="OrthoDB" id="9148343at2"/>
<keyword evidence="1" id="KW-0479">Metal-binding</keyword>
<dbReference type="GO" id="GO:0031179">
    <property type="term" value="P:peptide modification"/>
    <property type="evidence" value="ECO:0007669"/>
    <property type="project" value="InterPro"/>
</dbReference>
<sequence length="609" mass="69249">MESADKLIIDTEVRRIAAAVLPALQPDVIAVKTDLFNGSAGVILFYLRLYEHYGGQHYLEVCITTADTLLYHPEIVQQQYYTFCTGATGLLYLCIKLYEVTGQSRYLDRAVVLTAHFKEGIQQRVVQDDWLSGHAGNLFVLTYLYVHTQEEHLLPLIRSLTDTLIEQARAAPKGLRWGHVKMSYDCLTGFSHGASGMAYAWMQVAACFRDEGLQYLAEQALDYEMQYYDPAARNWLDLRLTNTSIERENFFHWDIRRFREDAAATNTWAHGAAGVGIARLFAYRKEPRAEWLAQLQDAVQRSLDDAQQLKRGDFTLCSGYGGIVFFLLQAAAALRQPALRQKAETLALQAVRYYEEQGTYNSYVPTMMQDAGLFSGLSGVGYMLVSVLMPFREDTVLHPVIRTNSHVSPLYATGEVKHRLFSKYYPHTLRLLIATGWALPDAQDIGMLETVLCKAVTALPEESRPQVADAFAFEQQCTALWKEHRGWLYYTRRKEIAGHLPEMATEVLLQLKWTVTAQVRLCRTHWQWDQQEVDSTAGEYYYLLQNHEYGVAVFPVGKLTAAIFDHLQGGYTLEETLVRCFNAADREQAVTTLVAQTLSLSRQYFIRPA</sequence>
<dbReference type="Pfam" id="PF05147">
    <property type="entry name" value="LANC_like"/>
    <property type="match status" value="1"/>
</dbReference>
<gene>
    <name evidence="2" type="ORF">SAMN04488128_1011082</name>
</gene>
<dbReference type="GO" id="GO:0046872">
    <property type="term" value="F:metal ion binding"/>
    <property type="evidence" value="ECO:0007669"/>
    <property type="project" value="UniProtKB-KW"/>
</dbReference>
<protein>
    <submittedName>
        <fullName evidence="2">Lanthionine synthetase C-like protein</fullName>
    </submittedName>
</protein>
<dbReference type="RefSeq" id="WP_159455900.1">
    <property type="nucleotide sequence ID" value="NZ_FUWZ01000001.1"/>
</dbReference>
<feature type="binding site" evidence="1">
    <location>
        <position position="317"/>
    </location>
    <ligand>
        <name>Zn(2+)</name>
        <dbReference type="ChEBI" id="CHEBI:29105"/>
    </ligand>
</feature>
<dbReference type="Proteomes" id="UP000190367">
    <property type="component" value="Unassembled WGS sequence"/>
</dbReference>
<name>A0A1T4MEM0_9BACT</name>
<dbReference type="InterPro" id="IPR012341">
    <property type="entry name" value="6hp_glycosidase-like_sf"/>
</dbReference>
<keyword evidence="3" id="KW-1185">Reference proteome</keyword>
<evidence type="ECO:0000256" key="1">
    <source>
        <dbReference type="PIRSR" id="PIRSR607822-1"/>
    </source>
</evidence>
<dbReference type="EMBL" id="FUWZ01000001">
    <property type="protein sequence ID" value="SJZ65479.1"/>
    <property type="molecule type" value="Genomic_DNA"/>
</dbReference>
<dbReference type="SUPFAM" id="SSF158745">
    <property type="entry name" value="LanC-like"/>
    <property type="match status" value="1"/>
</dbReference>
<evidence type="ECO:0000313" key="2">
    <source>
        <dbReference type="EMBL" id="SJZ65479.1"/>
    </source>
</evidence>